<sequence length="75" mass="8713">MKHSSRISTLLILLHFYGFGVETKIAQEQIKFSVKLNPSLPQNSELWTWTEKYPLENNHTGDQFFSNYELAGHNS</sequence>
<evidence type="ECO:0000313" key="3">
    <source>
        <dbReference type="Proteomes" id="UP000708208"/>
    </source>
</evidence>
<comment type="caution">
    <text evidence="2">The sequence shown here is derived from an EMBL/GenBank/DDBJ whole genome shotgun (WGS) entry which is preliminary data.</text>
</comment>
<organism evidence="2 3">
    <name type="scientific">Allacma fusca</name>
    <dbReference type="NCBI Taxonomy" id="39272"/>
    <lineage>
        <taxon>Eukaryota</taxon>
        <taxon>Metazoa</taxon>
        <taxon>Ecdysozoa</taxon>
        <taxon>Arthropoda</taxon>
        <taxon>Hexapoda</taxon>
        <taxon>Collembola</taxon>
        <taxon>Symphypleona</taxon>
        <taxon>Sminthuridae</taxon>
        <taxon>Allacma</taxon>
    </lineage>
</organism>
<reference evidence="2" key="1">
    <citation type="submission" date="2021-06" db="EMBL/GenBank/DDBJ databases">
        <authorList>
            <person name="Hodson N. C."/>
            <person name="Mongue J. A."/>
            <person name="Jaron S. K."/>
        </authorList>
    </citation>
    <scope>NUCLEOTIDE SEQUENCE</scope>
</reference>
<keyword evidence="3" id="KW-1185">Reference proteome</keyword>
<keyword evidence="1" id="KW-0732">Signal</keyword>
<evidence type="ECO:0000313" key="2">
    <source>
        <dbReference type="EMBL" id="CAG7719519.1"/>
    </source>
</evidence>
<dbReference type="EMBL" id="CAJVCH010062099">
    <property type="protein sequence ID" value="CAG7719519.1"/>
    <property type="molecule type" value="Genomic_DNA"/>
</dbReference>
<proteinExistence type="predicted"/>
<gene>
    <name evidence="2" type="ORF">AFUS01_LOCUS8842</name>
</gene>
<accession>A0A8J2JQN5</accession>
<protein>
    <submittedName>
        <fullName evidence="2">Uncharacterized protein</fullName>
    </submittedName>
</protein>
<feature type="chain" id="PRO_5035191163" evidence="1">
    <location>
        <begin position="21"/>
        <end position="75"/>
    </location>
</feature>
<dbReference type="Proteomes" id="UP000708208">
    <property type="component" value="Unassembled WGS sequence"/>
</dbReference>
<evidence type="ECO:0000256" key="1">
    <source>
        <dbReference type="SAM" id="SignalP"/>
    </source>
</evidence>
<feature type="signal peptide" evidence="1">
    <location>
        <begin position="1"/>
        <end position="20"/>
    </location>
</feature>
<dbReference type="AlphaFoldDB" id="A0A8J2JQN5"/>
<name>A0A8J2JQN5_9HEXA</name>